<dbReference type="GO" id="GO:0000981">
    <property type="term" value="F:DNA-binding transcription factor activity, RNA polymerase II-specific"/>
    <property type="evidence" value="ECO:0007669"/>
    <property type="project" value="InterPro"/>
</dbReference>
<dbReference type="Proteomes" id="UP001213799">
    <property type="component" value="Unassembled WGS sequence"/>
</dbReference>
<comment type="caution">
    <text evidence="9">The sequence shown here is derived from an EMBL/GenBank/DDBJ whole genome shotgun (WGS) entry which is preliminary data.</text>
</comment>
<feature type="domain" description="Xylanolytic transcriptional activator regulatory" evidence="8">
    <location>
        <begin position="161"/>
        <end position="285"/>
    </location>
</feature>
<keyword evidence="2" id="KW-0479">Metal-binding</keyword>
<keyword evidence="3" id="KW-0677">Repeat</keyword>
<evidence type="ECO:0000256" key="4">
    <source>
        <dbReference type="ARBA" id="ARBA00022771"/>
    </source>
</evidence>
<evidence type="ECO:0000313" key="9">
    <source>
        <dbReference type="EMBL" id="KAJ5607685.1"/>
    </source>
</evidence>
<evidence type="ECO:0000259" key="8">
    <source>
        <dbReference type="Pfam" id="PF04082"/>
    </source>
</evidence>
<name>A0AAD6EAZ2_9EURO</name>
<keyword evidence="7" id="KW-1133">Transmembrane helix</keyword>
<gene>
    <name evidence="9" type="ORF">N7537_004304</name>
</gene>
<feature type="transmembrane region" description="Helical" evidence="7">
    <location>
        <begin position="180"/>
        <end position="199"/>
    </location>
</feature>
<dbReference type="PANTHER" id="PTHR40626:SF1">
    <property type="entry name" value="TRANSCRIPTION FACTOR WITH C2H2 AND ZN(2)-CYS(6) DNA BINDING DOMAIN (EUROFUNG)"/>
    <property type="match status" value="1"/>
</dbReference>
<comment type="subcellular location">
    <subcellularLocation>
        <location evidence="1">Nucleus</location>
    </subcellularLocation>
</comment>
<evidence type="ECO:0000256" key="5">
    <source>
        <dbReference type="ARBA" id="ARBA00022833"/>
    </source>
</evidence>
<keyword evidence="6" id="KW-0539">Nucleus</keyword>
<dbReference type="InterPro" id="IPR007219">
    <property type="entry name" value="XnlR_reg_dom"/>
</dbReference>
<keyword evidence="10" id="KW-1185">Reference proteome</keyword>
<dbReference type="Pfam" id="PF04082">
    <property type="entry name" value="Fungal_trans"/>
    <property type="match status" value="1"/>
</dbReference>
<dbReference type="AlphaFoldDB" id="A0AAD6EAZ2"/>
<organism evidence="9 10">
    <name type="scientific">Penicillium hordei</name>
    <dbReference type="NCBI Taxonomy" id="40994"/>
    <lineage>
        <taxon>Eukaryota</taxon>
        <taxon>Fungi</taxon>
        <taxon>Dikarya</taxon>
        <taxon>Ascomycota</taxon>
        <taxon>Pezizomycotina</taxon>
        <taxon>Eurotiomycetes</taxon>
        <taxon>Eurotiomycetidae</taxon>
        <taxon>Eurotiales</taxon>
        <taxon>Aspergillaceae</taxon>
        <taxon>Penicillium</taxon>
    </lineage>
</organism>
<dbReference type="RefSeq" id="XP_056755109.1">
    <property type="nucleotide sequence ID" value="XM_056895361.1"/>
</dbReference>
<dbReference type="GO" id="GO:0005634">
    <property type="term" value="C:nucleus"/>
    <property type="evidence" value="ECO:0007669"/>
    <property type="project" value="UniProtKB-SubCell"/>
</dbReference>
<sequence length="310" mass="35151">MSRRQQCSYQQINARVSPTRTTDGTRPTGITWLLDFTDPSAFGTSESLAREVFVDSELCDMLCLSMLGWPEPTLENEASCVASLPELFPGTTMELSEDYPLKTISSPLLSKQVEELVVQLSKTHQVMVLRNATNVPDFDISLAKSVFTVPNLEYFLGVYAYSIRSYHPILHVPTFRYEQVSLPLLLAIFLLGALFSAPMDHAVSARHFFHISEEFIFDHPNFRQLLLGRNTPKDPTIESVEILQAALTILIIQSGINDQLTRRRIRVEKNPLLSAAVRLSGVLRIKHRISITDYTAKDWTLFIQYETCIR</sequence>
<dbReference type="GO" id="GO:0006351">
    <property type="term" value="P:DNA-templated transcription"/>
    <property type="evidence" value="ECO:0007669"/>
    <property type="project" value="InterPro"/>
</dbReference>
<dbReference type="InterPro" id="IPR051059">
    <property type="entry name" value="VerF-like"/>
</dbReference>
<evidence type="ECO:0000256" key="7">
    <source>
        <dbReference type="SAM" id="Phobius"/>
    </source>
</evidence>
<reference evidence="9" key="2">
    <citation type="submission" date="2023-01" db="EMBL/GenBank/DDBJ databases">
        <authorList>
            <person name="Petersen C."/>
        </authorList>
    </citation>
    <scope>NUCLEOTIDE SEQUENCE</scope>
    <source>
        <strain evidence="9">IBT 12815</strain>
    </source>
</reference>
<accession>A0AAD6EAZ2</accession>
<protein>
    <submittedName>
        <fullName evidence="9">Transcription factor</fullName>
    </submittedName>
</protein>
<dbReference type="GeneID" id="81585603"/>
<keyword evidence="4" id="KW-0863">Zinc-finger</keyword>
<dbReference type="GO" id="GO:0008270">
    <property type="term" value="F:zinc ion binding"/>
    <property type="evidence" value="ECO:0007669"/>
    <property type="project" value="UniProtKB-KW"/>
</dbReference>
<dbReference type="EMBL" id="JAQJAE010000002">
    <property type="protein sequence ID" value="KAJ5607685.1"/>
    <property type="molecule type" value="Genomic_DNA"/>
</dbReference>
<dbReference type="PANTHER" id="PTHR40626">
    <property type="entry name" value="MIP31509P"/>
    <property type="match status" value="1"/>
</dbReference>
<proteinExistence type="predicted"/>
<evidence type="ECO:0000256" key="1">
    <source>
        <dbReference type="ARBA" id="ARBA00004123"/>
    </source>
</evidence>
<evidence type="ECO:0000256" key="3">
    <source>
        <dbReference type="ARBA" id="ARBA00022737"/>
    </source>
</evidence>
<dbReference type="GO" id="GO:0000978">
    <property type="term" value="F:RNA polymerase II cis-regulatory region sequence-specific DNA binding"/>
    <property type="evidence" value="ECO:0007669"/>
    <property type="project" value="InterPro"/>
</dbReference>
<keyword evidence="7" id="KW-0812">Transmembrane</keyword>
<keyword evidence="5" id="KW-0862">Zinc</keyword>
<evidence type="ECO:0000256" key="6">
    <source>
        <dbReference type="ARBA" id="ARBA00023242"/>
    </source>
</evidence>
<evidence type="ECO:0000256" key="2">
    <source>
        <dbReference type="ARBA" id="ARBA00022723"/>
    </source>
</evidence>
<dbReference type="GO" id="GO:0000785">
    <property type="term" value="C:chromatin"/>
    <property type="evidence" value="ECO:0007669"/>
    <property type="project" value="TreeGrafter"/>
</dbReference>
<evidence type="ECO:0000313" key="10">
    <source>
        <dbReference type="Proteomes" id="UP001213799"/>
    </source>
</evidence>
<keyword evidence="7" id="KW-0472">Membrane</keyword>
<reference evidence="9" key="1">
    <citation type="journal article" date="2023" name="IMA Fungus">
        <title>Comparative genomic study of the Penicillium genus elucidates a diverse pangenome and 15 lateral gene transfer events.</title>
        <authorList>
            <person name="Petersen C."/>
            <person name="Sorensen T."/>
            <person name="Nielsen M.R."/>
            <person name="Sondergaard T.E."/>
            <person name="Sorensen J.L."/>
            <person name="Fitzpatrick D.A."/>
            <person name="Frisvad J.C."/>
            <person name="Nielsen K.L."/>
        </authorList>
    </citation>
    <scope>NUCLEOTIDE SEQUENCE</scope>
    <source>
        <strain evidence="9">IBT 12815</strain>
    </source>
</reference>